<dbReference type="Pfam" id="PF13673">
    <property type="entry name" value="Acetyltransf_10"/>
    <property type="match status" value="1"/>
</dbReference>
<dbReference type="InterPro" id="IPR052523">
    <property type="entry name" value="Trichothecene_AcTrans"/>
</dbReference>
<dbReference type="GeneID" id="28873183"/>
<evidence type="ECO:0000313" key="4">
    <source>
        <dbReference type="Proteomes" id="UP000092177"/>
    </source>
</evidence>
<comment type="caution">
    <text evidence="3">The sequence shown here is derived from an EMBL/GenBank/DDBJ whole genome shotgun (WGS) entry which is preliminary data.</text>
</comment>
<gene>
    <name evidence="3" type="ORF">CH63R_14102</name>
</gene>
<dbReference type="VEuPathDB" id="FungiDB:CH63R_14102"/>
<dbReference type="InterPro" id="IPR016181">
    <property type="entry name" value="Acyl_CoA_acyltransferase"/>
</dbReference>
<feature type="compositionally biased region" description="Basic residues" evidence="1">
    <location>
        <begin position="65"/>
        <end position="76"/>
    </location>
</feature>
<evidence type="ECO:0000313" key="3">
    <source>
        <dbReference type="EMBL" id="OBR02876.1"/>
    </source>
</evidence>
<dbReference type="GO" id="GO:0016747">
    <property type="term" value="F:acyltransferase activity, transferring groups other than amino-acyl groups"/>
    <property type="evidence" value="ECO:0007669"/>
    <property type="project" value="InterPro"/>
</dbReference>
<dbReference type="EMBL" id="LTAN01000010">
    <property type="protein sequence ID" value="OBR02876.1"/>
    <property type="molecule type" value="Genomic_DNA"/>
</dbReference>
<dbReference type="KEGG" id="chig:CH63R_14102"/>
<name>A0A1B7XT01_COLHI</name>
<dbReference type="PANTHER" id="PTHR42791">
    <property type="entry name" value="GNAT FAMILY ACETYLTRANSFERASE"/>
    <property type="match status" value="1"/>
</dbReference>
<accession>A0A1B7XT01</accession>
<feature type="compositionally biased region" description="Acidic residues" evidence="1">
    <location>
        <begin position="249"/>
        <end position="260"/>
    </location>
</feature>
<dbReference type="OrthoDB" id="61113at2759"/>
<proteinExistence type="predicted"/>
<feature type="compositionally biased region" description="Pro residues" evidence="1">
    <location>
        <begin position="196"/>
        <end position="209"/>
    </location>
</feature>
<feature type="region of interest" description="Disordered" evidence="1">
    <location>
        <begin position="190"/>
        <end position="213"/>
    </location>
</feature>
<dbReference type="RefSeq" id="XP_018151394.1">
    <property type="nucleotide sequence ID" value="XM_018309076.1"/>
</dbReference>
<dbReference type="CDD" id="cd04301">
    <property type="entry name" value="NAT_SF"/>
    <property type="match status" value="1"/>
</dbReference>
<keyword evidence="4" id="KW-1185">Reference proteome</keyword>
<dbReference type="Gene3D" id="3.40.630.30">
    <property type="match status" value="1"/>
</dbReference>
<dbReference type="SUPFAM" id="SSF55729">
    <property type="entry name" value="Acyl-CoA N-acyltransferases (Nat)"/>
    <property type="match status" value="1"/>
</dbReference>
<feature type="region of interest" description="Disordered" evidence="1">
    <location>
        <begin position="1"/>
        <end position="76"/>
    </location>
</feature>
<reference evidence="4" key="1">
    <citation type="journal article" date="2017" name="BMC Genomics">
        <title>Gapless genome assembly of Colletotrichum higginsianum reveals chromosome structure and association of transposable elements with secondary metabolite gene clusters.</title>
        <authorList>
            <person name="Dallery J.-F."/>
            <person name="Lapalu N."/>
            <person name="Zampounis A."/>
            <person name="Pigne S."/>
            <person name="Luyten I."/>
            <person name="Amselem J."/>
            <person name="Wittenberg A.H.J."/>
            <person name="Zhou S."/>
            <person name="de Queiroz M.V."/>
            <person name="Robin G.P."/>
            <person name="Auger A."/>
            <person name="Hainaut M."/>
            <person name="Henrissat B."/>
            <person name="Kim K.-T."/>
            <person name="Lee Y.-H."/>
            <person name="Lespinet O."/>
            <person name="Schwartz D.C."/>
            <person name="Thon M.R."/>
            <person name="O'Connell R.J."/>
        </authorList>
    </citation>
    <scope>NUCLEOTIDE SEQUENCE [LARGE SCALE GENOMIC DNA]</scope>
    <source>
        <strain evidence="4">IMI 349063</strain>
    </source>
</reference>
<evidence type="ECO:0000256" key="1">
    <source>
        <dbReference type="SAM" id="MobiDB-lite"/>
    </source>
</evidence>
<dbReference type="PROSITE" id="PS51186">
    <property type="entry name" value="GNAT"/>
    <property type="match status" value="1"/>
</dbReference>
<feature type="domain" description="N-acetyltransferase" evidence="2">
    <location>
        <begin position="347"/>
        <end position="427"/>
    </location>
</feature>
<protein>
    <recommendedName>
        <fullName evidence="2">N-acetyltransferase domain-containing protein</fullName>
    </recommendedName>
</protein>
<dbReference type="Proteomes" id="UP000092177">
    <property type="component" value="Chromosome 10"/>
</dbReference>
<feature type="compositionally biased region" description="Polar residues" evidence="1">
    <location>
        <begin position="48"/>
        <end position="64"/>
    </location>
</feature>
<dbReference type="PANTHER" id="PTHR42791:SF2">
    <property type="entry name" value="N-ACETYLTRANSFERASE DOMAIN-CONTAINING PROTEIN"/>
    <property type="match status" value="1"/>
</dbReference>
<organism evidence="3 4">
    <name type="scientific">Colletotrichum higginsianum (strain IMI 349063)</name>
    <name type="common">Crucifer anthracnose fungus</name>
    <dbReference type="NCBI Taxonomy" id="759273"/>
    <lineage>
        <taxon>Eukaryota</taxon>
        <taxon>Fungi</taxon>
        <taxon>Dikarya</taxon>
        <taxon>Ascomycota</taxon>
        <taxon>Pezizomycotina</taxon>
        <taxon>Sordariomycetes</taxon>
        <taxon>Hypocreomycetidae</taxon>
        <taxon>Glomerellales</taxon>
        <taxon>Glomerellaceae</taxon>
        <taxon>Colletotrichum</taxon>
        <taxon>Colletotrichum destructivum species complex</taxon>
    </lineage>
</organism>
<dbReference type="AlphaFoldDB" id="A0A1B7XT01"/>
<feature type="region of interest" description="Disordered" evidence="1">
    <location>
        <begin position="243"/>
        <end position="280"/>
    </location>
</feature>
<dbReference type="InterPro" id="IPR000182">
    <property type="entry name" value="GNAT_dom"/>
</dbReference>
<evidence type="ECO:0000259" key="2">
    <source>
        <dbReference type="PROSITE" id="PS51186"/>
    </source>
</evidence>
<sequence>MPAPDAPMSWTLSRHVAASKPREPLSQVPCHWGVRHPSSHDLPACSASPLSPRTPQNRNSPQTKSHTHRSPAHKRRHRPVRMFVICPPSPSEAPSTASIHISSMSSNPLLPLQFPTPASLADLHSHLASDALDHLSSRPPRILIARAVGAVPNSALCLKAKALSPSNTPDSGNGSGTVASFAKWDIVRPRRHRNPPAFPPLSSPHPPPLSKLALGSQRLEPGRVSKGAWHELNGGDAPLWRQHHHQEAEEAEAETEEEDGQHEKRREEEDEEEAEWPASANREYLTAYSSAASTARREAMGSRPFLRLLRLDRLLTYHGSPLPDRVRWYFCCPAPGGRRCPTGSLDLTFICTDLQFRGHGVGTSLMRAVTEVAKTEGLPVFLESTIDAVPFYEKLGFVRVGGFRMSIPVDGPKEGFYEEVCMLLEQEST</sequence>